<sequence length="135" mass="14421">MPPHQSGDDQDVQRGDRPPSRWQERRCRIPSAESSTCSAISAVTVSVTPRTIAAIFSGVGRCCSGCRRSPRAPARPARPGQVGEDADDLRPEVVAAAFAAQRCARAVGVRPWRNPTNSPVTLSACAVKVSRWQAG</sequence>
<evidence type="ECO:0000256" key="1">
    <source>
        <dbReference type="SAM" id="MobiDB-lite"/>
    </source>
</evidence>
<accession>X8DK20</accession>
<dbReference type="PATRIC" id="fig|1299334.3.peg.1908"/>
<proteinExistence type="predicted"/>
<feature type="compositionally biased region" description="Basic and acidic residues" evidence="1">
    <location>
        <begin position="11"/>
        <end position="27"/>
    </location>
</feature>
<dbReference type="EMBL" id="JAOB01000016">
    <property type="protein sequence ID" value="EUA68371.1"/>
    <property type="molecule type" value="Genomic_DNA"/>
</dbReference>
<dbReference type="AlphaFoldDB" id="X8DK20"/>
<dbReference type="GO" id="GO:0016740">
    <property type="term" value="F:transferase activity"/>
    <property type="evidence" value="ECO:0007669"/>
    <property type="project" value="UniProtKB-KW"/>
</dbReference>
<keyword evidence="2" id="KW-0808">Transferase</keyword>
<reference evidence="2" key="1">
    <citation type="submission" date="2014-01" db="EMBL/GenBank/DDBJ databases">
        <authorList>
            <person name="Brown-Elliot B."/>
            <person name="Wallace R."/>
            <person name="Lenaerts A."/>
            <person name="Ordway D."/>
            <person name="DeGroote M.A."/>
            <person name="Parker T."/>
            <person name="Sizemore C."/>
            <person name="Tallon L.J."/>
            <person name="Sadzewicz L.K."/>
            <person name="Sengamalay N."/>
            <person name="Fraser C.M."/>
            <person name="Hine E."/>
            <person name="Shefchek K.A."/>
            <person name="Das S.P."/>
            <person name="Tettelin H."/>
        </authorList>
    </citation>
    <scope>NUCLEOTIDE SEQUENCE [LARGE SCALE GENOMIC DNA]</scope>
    <source>
        <strain evidence="2">4042</strain>
    </source>
</reference>
<gene>
    <name evidence="2" type="ORF">I553_10560</name>
</gene>
<organism evidence="2">
    <name type="scientific">Mycobacterium xenopi 4042</name>
    <dbReference type="NCBI Taxonomy" id="1299334"/>
    <lineage>
        <taxon>Bacteria</taxon>
        <taxon>Bacillati</taxon>
        <taxon>Actinomycetota</taxon>
        <taxon>Actinomycetes</taxon>
        <taxon>Mycobacteriales</taxon>
        <taxon>Mycobacteriaceae</taxon>
        <taxon>Mycobacterium</taxon>
    </lineage>
</organism>
<evidence type="ECO:0000313" key="2">
    <source>
        <dbReference type="EMBL" id="EUA68371.1"/>
    </source>
</evidence>
<protein>
    <submittedName>
        <fullName evidence="2">Putative arabinosyltransferase C domain protein</fullName>
    </submittedName>
</protein>
<comment type="caution">
    <text evidence="2">The sequence shown here is derived from an EMBL/GenBank/DDBJ whole genome shotgun (WGS) entry which is preliminary data.</text>
</comment>
<name>X8DK20_MYCXE</name>
<feature type="region of interest" description="Disordered" evidence="1">
    <location>
        <begin position="1"/>
        <end position="29"/>
    </location>
</feature>